<name>A0AAU8LVW7_9BACT</name>
<proteinExistence type="predicted"/>
<evidence type="ECO:0000256" key="1">
    <source>
        <dbReference type="SAM" id="Phobius"/>
    </source>
</evidence>
<evidence type="ECO:0000313" key="2">
    <source>
        <dbReference type="EMBL" id="XCN73432.1"/>
    </source>
</evidence>
<reference evidence="2" key="2">
    <citation type="submission" date="2024-06" db="EMBL/GenBank/DDBJ databases">
        <authorList>
            <person name="Plum-Jensen L.E."/>
            <person name="Schramm A."/>
            <person name="Marshall I.P.G."/>
        </authorList>
    </citation>
    <scope>NUCLEOTIDE SEQUENCE</scope>
    <source>
        <strain evidence="2">Rat1</strain>
    </source>
</reference>
<dbReference type="KEGG" id="eaj:Q3M24_01395"/>
<dbReference type="AlphaFoldDB" id="A0AAU8LVW7"/>
<feature type="transmembrane region" description="Helical" evidence="1">
    <location>
        <begin position="27"/>
        <end position="45"/>
    </location>
</feature>
<feature type="transmembrane region" description="Helical" evidence="1">
    <location>
        <begin position="75"/>
        <end position="95"/>
    </location>
</feature>
<sequence length="152" mass="16357">MWQFIVFFLLEIGTVHLTFSMTPDMKGRDFLVCYYILWFLLLIFAKYNSWKMLLPTIIFLSVGAARFIAGQASGMSRFTLMWGTMFVGVIMYIVIGNMQRKFIGIEKRSLVDIDDESDEGCGGGYGGGSGCEGSGYSGGGGGGGGCGGCGGN</sequence>
<gene>
    <name evidence="2" type="ORF">Q3M24_01395</name>
</gene>
<protein>
    <submittedName>
        <fullName evidence="2">Uncharacterized protein</fullName>
    </submittedName>
</protein>
<dbReference type="EMBL" id="CP159373">
    <property type="protein sequence ID" value="XCN73432.1"/>
    <property type="molecule type" value="Genomic_DNA"/>
</dbReference>
<keyword evidence="1" id="KW-1133">Transmembrane helix</keyword>
<keyword evidence="1" id="KW-0812">Transmembrane</keyword>
<organism evidence="2">
    <name type="scientific">Candidatus Electrothrix aestuarii</name>
    <dbReference type="NCBI Taxonomy" id="3062594"/>
    <lineage>
        <taxon>Bacteria</taxon>
        <taxon>Pseudomonadati</taxon>
        <taxon>Thermodesulfobacteriota</taxon>
        <taxon>Desulfobulbia</taxon>
        <taxon>Desulfobulbales</taxon>
        <taxon>Desulfobulbaceae</taxon>
        <taxon>Candidatus Electrothrix</taxon>
    </lineage>
</organism>
<keyword evidence="1" id="KW-0472">Membrane</keyword>
<reference evidence="2" key="1">
    <citation type="journal article" date="2024" name="Syst. Appl. Microbiol.">
        <title>First single-strain enrichments of Electrothrix cable bacteria, description of E. aestuarii sp. nov. and E. rattekaaiensis sp. nov., and proposal of a cable bacteria taxonomy following the rules of the SeqCode.</title>
        <authorList>
            <person name="Plum-Jensen L.E."/>
            <person name="Schramm A."/>
            <person name="Marshall I.P.G."/>
        </authorList>
    </citation>
    <scope>NUCLEOTIDE SEQUENCE</scope>
    <source>
        <strain evidence="2">Rat1</strain>
    </source>
</reference>
<accession>A0AAU8LVW7</accession>
<feature type="transmembrane region" description="Helical" evidence="1">
    <location>
        <begin position="52"/>
        <end position="69"/>
    </location>
</feature>